<proteinExistence type="predicted"/>
<name>A0ABV6FAQ8_9BURK</name>
<dbReference type="Proteomes" id="UP001589773">
    <property type="component" value="Unassembled WGS sequence"/>
</dbReference>
<protein>
    <submittedName>
        <fullName evidence="1">Uncharacterized protein</fullName>
    </submittedName>
</protein>
<sequence length="209" mass="24730">MKEFLMHTEHIFSSVTFGKWKRQARDLKRSGDLSHHQALELIAEANRFKDWHHVVTEAKLNRISESAFRSGLVVAYDIKDATENWVPDDSFVDDSRVHLFCQNDILAWYRRGDEEADEEEKRAIPSDPVEYMEEFEEWYMNVHFFRYVGPSLPSTPRKVLPLLDERCFFAPMFFWHGGKFIDPWRDLAVNNVLDMSGETEPNREQVDRT</sequence>
<evidence type="ECO:0000313" key="1">
    <source>
        <dbReference type="EMBL" id="MFC0250614.1"/>
    </source>
</evidence>
<keyword evidence="2" id="KW-1185">Reference proteome</keyword>
<accession>A0ABV6FAQ8</accession>
<organism evidence="1 2">
    <name type="scientific">Massilia consociata</name>
    <dbReference type="NCBI Taxonomy" id="760117"/>
    <lineage>
        <taxon>Bacteria</taxon>
        <taxon>Pseudomonadati</taxon>
        <taxon>Pseudomonadota</taxon>
        <taxon>Betaproteobacteria</taxon>
        <taxon>Burkholderiales</taxon>
        <taxon>Oxalobacteraceae</taxon>
        <taxon>Telluria group</taxon>
        <taxon>Massilia</taxon>
    </lineage>
</organism>
<gene>
    <name evidence="1" type="ORF">ACFFJK_01825</name>
</gene>
<comment type="caution">
    <text evidence="1">The sequence shown here is derived from an EMBL/GenBank/DDBJ whole genome shotgun (WGS) entry which is preliminary data.</text>
</comment>
<evidence type="ECO:0000313" key="2">
    <source>
        <dbReference type="Proteomes" id="UP001589773"/>
    </source>
</evidence>
<dbReference type="EMBL" id="JBHLWP010000003">
    <property type="protein sequence ID" value="MFC0250614.1"/>
    <property type="molecule type" value="Genomic_DNA"/>
</dbReference>
<reference evidence="1 2" key="1">
    <citation type="submission" date="2024-09" db="EMBL/GenBank/DDBJ databases">
        <authorList>
            <person name="Sun Q."/>
            <person name="Mori K."/>
        </authorList>
    </citation>
    <scope>NUCLEOTIDE SEQUENCE [LARGE SCALE GENOMIC DNA]</scope>
    <source>
        <strain evidence="1 2">CCM 7792</strain>
    </source>
</reference>